<comment type="caution">
    <text evidence="2">The sequence shown here is derived from an EMBL/GenBank/DDBJ whole genome shotgun (WGS) entry which is preliminary data.</text>
</comment>
<dbReference type="GO" id="GO:0016491">
    <property type="term" value="F:oxidoreductase activity"/>
    <property type="evidence" value="ECO:0007669"/>
    <property type="project" value="InterPro"/>
</dbReference>
<organism evidence="2 3">
    <name type="scientific">Ktedonospora formicarum</name>
    <dbReference type="NCBI Taxonomy" id="2778364"/>
    <lineage>
        <taxon>Bacteria</taxon>
        <taxon>Bacillati</taxon>
        <taxon>Chloroflexota</taxon>
        <taxon>Ktedonobacteria</taxon>
        <taxon>Ktedonobacterales</taxon>
        <taxon>Ktedonobacteraceae</taxon>
        <taxon>Ktedonospora</taxon>
    </lineage>
</organism>
<feature type="domain" description="Amine oxidase" evidence="1">
    <location>
        <begin position="100"/>
        <end position="340"/>
    </location>
</feature>
<dbReference type="InterPro" id="IPR036188">
    <property type="entry name" value="FAD/NAD-bd_sf"/>
</dbReference>
<reference evidence="2" key="1">
    <citation type="submission" date="2020-10" db="EMBL/GenBank/DDBJ databases">
        <title>Taxonomic study of unclassified bacteria belonging to the class Ktedonobacteria.</title>
        <authorList>
            <person name="Yabe S."/>
            <person name="Wang C.M."/>
            <person name="Zheng Y."/>
            <person name="Sakai Y."/>
            <person name="Cavaletti L."/>
            <person name="Monciardini P."/>
            <person name="Donadio S."/>
        </authorList>
    </citation>
    <scope>NUCLEOTIDE SEQUENCE</scope>
    <source>
        <strain evidence="2">SOSP1-1</strain>
    </source>
</reference>
<dbReference type="Proteomes" id="UP000612362">
    <property type="component" value="Unassembled WGS sequence"/>
</dbReference>
<dbReference type="Pfam" id="PF13450">
    <property type="entry name" value="NAD_binding_8"/>
    <property type="match status" value="1"/>
</dbReference>
<dbReference type="AlphaFoldDB" id="A0A8J3MUE7"/>
<keyword evidence="3" id="KW-1185">Reference proteome</keyword>
<dbReference type="InterPro" id="IPR002937">
    <property type="entry name" value="Amino_oxidase"/>
</dbReference>
<evidence type="ECO:0000313" key="2">
    <source>
        <dbReference type="EMBL" id="GHO46543.1"/>
    </source>
</evidence>
<dbReference type="Gene3D" id="3.90.660.10">
    <property type="match status" value="1"/>
</dbReference>
<proteinExistence type="predicted"/>
<dbReference type="EMBL" id="BNJF01000002">
    <property type="protein sequence ID" value="GHO46543.1"/>
    <property type="molecule type" value="Genomic_DNA"/>
</dbReference>
<dbReference type="Pfam" id="PF01593">
    <property type="entry name" value="Amino_oxidase"/>
    <property type="match status" value="1"/>
</dbReference>
<accession>A0A8J3MUE7</accession>
<gene>
    <name evidence="2" type="ORF">KSX_47060</name>
</gene>
<dbReference type="Gene3D" id="3.50.50.60">
    <property type="entry name" value="FAD/NAD(P)-binding domain"/>
    <property type="match status" value="1"/>
</dbReference>
<dbReference type="PRINTS" id="PR00419">
    <property type="entry name" value="ADXRDTASE"/>
</dbReference>
<evidence type="ECO:0000259" key="1">
    <source>
        <dbReference type="Pfam" id="PF01593"/>
    </source>
</evidence>
<dbReference type="RefSeq" id="WP_220195915.1">
    <property type="nucleotide sequence ID" value="NZ_BNJF01000002.1"/>
</dbReference>
<evidence type="ECO:0000313" key="3">
    <source>
        <dbReference type="Proteomes" id="UP000612362"/>
    </source>
</evidence>
<name>A0A8J3MUE7_9CHLR</name>
<protein>
    <submittedName>
        <fullName evidence="2">FAD-dependent oxidoreductase</fullName>
    </submittedName>
</protein>
<dbReference type="PANTHER" id="PTHR16128:SF5">
    <property type="entry name" value="FAD_NAD(P)-BINDING OXIDOREDUCTASE FAMILY PROTEIN"/>
    <property type="match status" value="1"/>
</dbReference>
<dbReference type="PANTHER" id="PTHR16128">
    <property type="entry name" value="FAD/NAD(P)-BINDING OXIDOREDUCTASE FAMILY PROTEIN"/>
    <property type="match status" value="1"/>
</dbReference>
<dbReference type="SUPFAM" id="SSF51905">
    <property type="entry name" value="FAD/NAD(P)-binding domain"/>
    <property type="match status" value="1"/>
</dbReference>
<sequence length="344" mass="38123">MSSVAILGAGCSGLAAAHILRDKGWSVTLFEREHEVGGRATTLAREGFKYDYGAQYIKRGSPESVAWITERFRASDLLDIVKPVWTFDGKGSIQEGDSAQNAEEKWNYRSGLVMLTKRMAESLDVHLSTPIELARHDEHGWNLVGEQGQNIGTFDRLLLTLPLPQVCEFLGKSHFEPEVCGAVRTVLGTSMYRPLLSIMLGYRPTPRTRPYYALVNSDKRHAISWLAWEHEKSLERVPEGAGLLIAQMAPAYSAEAWGRADAKLIDDCTGRVSRLLDEDLSSPYFSDVQRWQFALPSVLVDDAPLLDLTLPLGLALCGDGFVGGRVHLALEHGMRVARRMADEA</sequence>